<feature type="domain" description="Tc1-like transposase DDE" evidence="1">
    <location>
        <begin position="183"/>
        <end position="334"/>
    </location>
</feature>
<proteinExistence type="predicted"/>
<sequence>MSAKQHPVELSAEDRSTVERVARSYRRSTRERLHARILLHSADGATDAAIAAALRSCVATVRRVRQHCAEEGWQAAVFRRPQAHRKARALDGAGEAQLIALACSEPPRGQERWSLMLLKQRLIELHVVDAISRETVRRTLKKTFLKPWLKRCWCIPPKANAEFVCRMEDVLDVYQRPHDPAQPLVCLDEASKQLLGEVRAPLPLQPGAPCRQDCEYERHGTANMFMLYAPLEGWRHVDVTERRTAVDFAHVIKDLVDVHFPQALRIVLVMDNLNTHGPASLYEAFAPPEARRLAAKLEIHYTPKHGSWLDRAELELSILARQCLSDRMDSRSHLASEVAAWEDRRNASHATIDWRFTTADARIKLKRLYPAVQP</sequence>
<organism evidence="2 3">
    <name type="scientific">Azohydromonas lata</name>
    <dbReference type="NCBI Taxonomy" id="45677"/>
    <lineage>
        <taxon>Bacteria</taxon>
        <taxon>Pseudomonadati</taxon>
        <taxon>Pseudomonadota</taxon>
        <taxon>Betaproteobacteria</taxon>
        <taxon>Burkholderiales</taxon>
        <taxon>Sphaerotilaceae</taxon>
        <taxon>Azohydromonas</taxon>
    </lineage>
</organism>
<dbReference type="NCBIfam" id="NF033545">
    <property type="entry name" value="transpos_IS630"/>
    <property type="match status" value="1"/>
</dbReference>
<dbReference type="EMBL" id="JAXOJX010000003">
    <property type="protein sequence ID" value="MDZ5455616.1"/>
    <property type="molecule type" value="Genomic_DNA"/>
</dbReference>
<reference evidence="2 3" key="1">
    <citation type="submission" date="2023-11" db="EMBL/GenBank/DDBJ databases">
        <title>Draft genome of Azohydromonas lata strain H1 (DSM1123), a polyhydroxyalkanoate producer.</title>
        <authorList>
            <person name="Traversa D."/>
            <person name="D'Addabbo P."/>
            <person name="Pazzani C."/>
            <person name="Manzari C."/>
            <person name="Chiara M."/>
            <person name="Scrascia M."/>
        </authorList>
    </citation>
    <scope>NUCLEOTIDE SEQUENCE [LARGE SCALE GENOMIC DNA]</scope>
    <source>
        <strain evidence="2 3">H1</strain>
    </source>
</reference>
<dbReference type="InterPro" id="IPR009057">
    <property type="entry name" value="Homeodomain-like_sf"/>
</dbReference>
<gene>
    <name evidence="2" type="ORF">SM757_03425</name>
</gene>
<name>A0ABU5IAI5_9BURK</name>
<dbReference type="InterPro" id="IPR047655">
    <property type="entry name" value="Transpos_IS630-like"/>
</dbReference>
<dbReference type="SUPFAM" id="SSF46689">
    <property type="entry name" value="Homeodomain-like"/>
    <property type="match status" value="1"/>
</dbReference>
<comment type="caution">
    <text evidence="2">The sequence shown here is derived from an EMBL/GenBank/DDBJ whole genome shotgun (WGS) entry which is preliminary data.</text>
</comment>
<dbReference type="InterPro" id="IPR038717">
    <property type="entry name" value="Tc1-like_DDE_dom"/>
</dbReference>
<evidence type="ECO:0000259" key="1">
    <source>
        <dbReference type="Pfam" id="PF13358"/>
    </source>
</evidence>
<evidence type="ECO:0000313" key="2">
    <source>
        <dbReference type="EMBL" id="MDZ5455616.1"/>
    </source>
</evidence>
<dbReference type="Pfam" id="PF13565">
    <property type="entry name" value="HTH_32"/>
    <property type="match status" value="1"/>
</dbReference>
<dbReference type="Pfam" id="PF13358">
    <property type="entry name" value="DDE_3"/>
    <property type="match status" value="1"/>
</dbReference>
<evidence type="ECO:0000313" key="3">
    <source>
        <dbReference type="Proteomes" id="UP001293718"/>
    </source>
</evidence>
<accession>A0ABU5IAI5</accession>
<dbReference type="RefSeq" id="WP_322464373.1">
    <property type="nucleotide sequence ID" value="NZ_JAXOJX010000003.1"/>
</dbReference>
<dbReference type="Proteomes" id="UP001293718">
    <property type="component" value="Unassembled WGS sequence"/>
</dbReference>
<protein>
    <submittedName>
        <fullName evidence="2">IS630 family transposase</fullName>
    </submittedName>
</protein>
<keyword evidence="3" id="KW-1185">Reference proteome</keyword>